<name>A0A8S5URG9_9CAUD</name>
<organism evidence="1">
    <name type="scientific">Siphoviridae sp. ctg6c78</name>
    <dbReference type="NCBI Taxonomy" id="2825603"/>
    <lineage>
        <taxon>Viruses</taxon>
        <taxon>Duplodnaviria</taxon>
        <taxon>Heunggongvirae</taxon>
        <taxon>Uroviricota</taxon>
        <taxon>Caudoviricetes</taxon>
    </lineage>
</organism>
<sequence>MATKPRKSIEQMLAEADAKIRSDLTEISNLARKDFRNKAQDALVTYYANYPKPPRIYERTENLLQNAINDDMSFDDFVISDADSYGAWVHLNADNMEDYETGDKYAVLSNFMYGIHGKPSIKVDINPAIVSMDSFQSNYKKTLDKYFTERGFIVN</sequence>
<protein>
    <submittedName>
        <fullName evidence="1">Uncharacterized protein</fullName>
    </submittedName>
</protein>
<evidence type="ECO:0000313" key="1">
    <source>
        <dbReference type="EMBL" id="DAF97071.1"/>
    </source>
</evidence>
<proteinExistence type="predicted"/>
<dbReference type="EMBL" id="BK016125">
    <property type="protein sequence ID" value="DAF97071.1"/>
    <property type="molecule type" value="Genomic_DNA"/>
</dbReference>
<accession>A0A8S5URG9</accession>
<reference evidence="1" key="1">
    <citation type="journal article" date="2021" name="Proc. Natl. Acad. Sci. U.S.A.">
        <title>A Catalog of Tens of Thousands of Viruses from Human Metagenomes Reveals Hidden Associations with Chronic Diseases.</title>
        <authorList>
            <person name="Tisza M.J."/>
            <person name="Buck C.B."/>
        </authorList>
    </citation>
    <scope>NUCLEOTIDE SEQUENCE</scope>
    <source>
        <strain evidence="1">Ctg6c78</strain>
    </source>
</reference>